<dbReference type="InterPro" id="IPR015943">
    <property type="entry name" value="WD40/YVTN_repeat-like_dom_sf"/>
</dbReference>
<name>A0A7J7IGE9_9RHOD</name>
<evidence type="ECO:0000313" key="3">
    <source>
        <dbReference type="Proteomes" id="UP000530660"/>
    </source>
</evidence>
<accession>A0A7J7IGE9</accession>
<feature type="region of interest" description="Disordered" evidence="1">
    <location>
        <begin position="288"/>
        <end position="307"/>
    </location>
</feature>
<feature type="region of interest" description="Disordered" evidence="1">
    <location>
        <begin position="54"/>
        <end position="92"/>
    </location>
</feature>
<keyword evidence="3" id="KW-1185">Reference proteome</keyword>
<proteinExistence type="predicted"/>
<organism evidence="2 3">
    <name type="scientific">Cyanidiococcus yangmingshanensis</name>
    <dbReference type="NCBI Taxonomy" id="2690220"/>
    <lineage>
        <taxon>Eukaryota</taxon>
        <taxon>Rhodophyta</taxon>
        <taxon>Bangiophyceae</taxon>
        <taxon>Cyanidiales</taxon>
        <taxon>Cyanidiaceae</taxon>
        <taxon>Cyanidiococcus</taxon>
    </lineage>
</organism>
<sequence>MDAAVLAERFASSHWCSDTQPTYATILYQVAALARFLWVWQQASWTPMNAMHASLHHHHHPPTTTRITRDEHASAKAPGSSADDDATSAAASVPPMPLPNRPHCLRVLHACCLLGFLDRWADRLHAIAPPWAMAMRALVHAYLERALMNATPTPAMISLRPARLERVTDGDQEAVVHLWRRCWQAGGWLRTQLARALLADRGTQGTFPAAASTTMHRYEPSTFPVRFATPDVDIMQRSSSAILHRRVLVREATLMTALVVSPHEPTRLVVATLKPHRGLCELHWPSSLSSANTNAEPGPVVDPSSSDSVVVRELRAGNWHGRAFEPDEHASARALRWRSETLASTLAAHPSSNRYVSGDVEGALNFWAFGEPISLGQLVWSLSRGQVVQRVRFAPLGDAVVAAYASGLVALWRVPDKLAMHTTSDPERVWRPFGEACIHDVCFIDDAHVIATFGRASDGTSAATPDGMPSRMDTVRVFDMRLDGSRCRPVMGFRAHSVVSGDPPSERPSSACESLCGLVLSDRTRLLSASSEGHIAVCDMRTAHCAAQFKAHPDGSAIRCLTGGGAASACADHGNRERARSTLGCANAAASGRLDCSSSTDSSFSSSSACQSARVESSSQRWHNTLWSLRRRMCTAHGL</sequence>
<protein>
    <submittedName>
        <fullName evidence="2">Dmx-like 1</fullName>
    </submittedName>
</protein>
<gene>
    <name evidence="2" type="primary">DMXL1_3</name>
    <name evidence="2" type="ORF">F1559_001473</name>
</gene>
<dbReference type="Proteomes" id="UP000530660">
    <property type="component" value="Unassembled WGS sequence"/>
</dbReference>
<evidence type="ECO:0000313" key="2">
    <source>
        <dbReference type="EMBL" id="KAF6002153.1"/>
    </source>
</evidence>
<evidence type="ECO:0000256" key="1">
    <source>
        <dbReference type="SAM" id="MobiDB-lite"/>
    </source>
</evidence>
<dbReference type="AlphaFoldDB" id="A0A7J7IGE9"/>
<dbReference type="EMBL" id="VWRR01000011">
    <property type="protein sequence ID" value="KAF6002153.1"/>
    <property type="molecule type" value="Genomic_DNA"/>
</dbReference>
<reference evidence="2 3" key="1">
    <citation type="journal article" date="2020" name="J. Phycol.">
        <title>Comparative genome analysis reveals Cyanidiococcus gen. nov., a new extremophilic red algal genus sister to Cyanidioschyzon (Cyanidioschyzonaceae, Rhodophyta).</title>
        <authorList>
            <person name="Liu S.-L."/>
            <person name="Chiang Y.-R."/>
            <person name="Yoon H.S."/>
            <person name="Fu H.-Y."/>
        </authorList>
    </citation>
    <scope>NUCLEOTIDE SEQUENCE [LARGE SCALE GENOMIC DNA]</scope>
    <source>
        <strain evidence="2 3">THAL066</strain>
    </source>
</reference>
<dbReference type="InterPro" id="IPR036322">
    <property type="entry name" value="WD40_repeat_dom_sf"/>
</dbReference>
<dbReference type="Gene3D" id="2.130.10.10">
    <property type="entry name" value="YVTN repeat-like/Quinoprotein amine dehydrogenase"/>
    <property type="match status" value="1"/>
</dbReference>
<comment type="caution">
    <text evidence="2">The sequence shown here is derived from an EMBL/GenBank/DDBJ whole genome shotgun (WGS) entry which is preliminary data.</text>
</comment>
<dbReference type="SUPFAM" id="SSF50978">
    <property type="entry name" value="WD40 repeat-like"/>
    <property type="match status" value="1"/>
</dbReference>